<accession>A0AAU9II00</accession>
<name>A0AAU9II00_9CILI</name>
<dbReference type="EMBL" id="CAJZBQ010000011">
    <property type="protein sequence ID" value="CAG9313713.1"/>
    <property type="molecule type" value="Genomic_DNA"/>
</dbReference>
<evidence type="ECO:0000313" key="3">
    <source>
        <dbReference type="Proteomes" id="UP001162131"/>
    </source>
</evidence>
<organism evidence="2 3">
    <name type="scientific">Blepharisma stoltei</name>
    <dbReference type="NCBI Taxonomy" id="1481888"/>
    <lineage>
        <taxon>Eukaryota</taxon>
        <taxon>Sar</taxon>
        <taxon>Alveolata</taxon>
        <taxon>Ciliophora</taxon>
        <taxon>Postciliodesmatophora</taxon>
        <taxon>Heterotrichea</taxon>
        <taxon>Heterotrichida</taxon>
        <taxon>Blepharismidae</taxon>
        <taxon>Blepharisma</taxon>
    </lineage>
</organism>
<gene>
    <name evidence="2" type="ORF">BSTOLATCC_MIC9518</name>
</gene>
<evidence type="ECO:0000259" key="1">
    <source>
        <dbReference type="Pfam" id="PF17171"/>
    </source>
</evidence>
<sequence length="325" mass="39089">MEDIVLYTYGNTYDPVTQIAKLWHSLYELENFQELHSDYYWNGLGDLPILRFNKSFFTNDHILPFLKIAFDCNFDFSEEERLESDLIEEQCISKLHPATTYAKWMEEDTSKNFFYSRGNFFWRLLKLPFEKLSFISEKRHIREYLLRQHNITNRRDCYYQAEKAHELLSQKLGEKPFFFSKPGRREFPRSTDIVVYAYLMEELNHIGDHFNVKDSLSKYENLLGFLKRMDKVISMKSTEDGNINYTLVYSYFLQPPSECKEEYFPPKIYFNVLKRPEKFWYTLKYQSGEKKNYEEKTVAKDIIANRYWNAGAALTFILFLAIRTK</sequence>
<dbReference type="Proteomes" id="UP001162131">
    <property type="component" value="Unassembled WGS sequence"/>
</dbReference>
<protein>
    <recommendedName>
        <fullName evidence="1">Metaxin glutathione S-transferase domain-containing protein</fullName>
    </recommendedName>
</protein>
<proteinExistence type="predicted"/>
<dbReference type="AlphaFoldDB" id="A0AAU9II00"/>
<evidence type="ECO:0000313" key="2">
    <source>
        <dbReference type="EMBL" id="CAG9313713.1"/>
    </source>
</evidence>
<feature type="domain" description="Metaxin glutathione S-transferase" evidence="1">
    <location>
        <begin position="161"/>
        <end position="229"/>
    </location>
</feature>
<dbReference type="Pfam" id="PF17171">
    <property type="entry name" value="GST_C_6"/>
    <property type="match status" value="1"/>
</dbReference>
<reference evidence="2" key="1">
    <citation type="submission" date="2021-09" db="EMBL/GenBank/DDBJ databases">
        <authorList>
            <consortium name="AG Swart"/>
            <person name="Singh M."/>
            <person name="Singh A."/>
            <person name="Seah K."/>
            <person name="Emmerich C."/>
        </authorList>
    </citation>
    <scope>NUCLEOTIDE SEQUENCE</scope>
    <source>
        <strain evidence="2">ATCC30299</strain>
    </source>
</reference>
<keyword evidence="3" id="KW-1185">Reference proteome</keyword>
<dbReference type="InterPro" id="IPR033468">
    <property type="entry name" value="Metaxin_GST"/>
</dbReference>
<comment type="caution">
    <text evidence="2">The sequence shown here is derived from an EMBL/GenBank/DDBJ whole genome shotgun (WGS) entry which is preliminary data.</text>
</comment>